<evidence type="ECO:0000256" key="5">
    <source>
        <dbReference type="ARBA" id="ARBA00022741"/>
    </source>
</evidence>
<dbReference type="FunFam" id="1.10.510.10:FF:000499">
    <property type="entry name" value="Serine/threonine-protein kinase KIC1"/>
    <property type="match status" value="1"/>
</dbReference>
<sequence>MQPSSQVIPASQLYTKLKRVGKGAYGSVYKGLDNKSGKVVAIKILNLDTAEDDVVDIQKEITVLSELTRSDSVNITPYHGCFLNKTKLWIIMDFAAGGSIRNLMKAGKIEEKYIAVIAREVLLALRYLHKNKIIHRDIKAANILLTEEGHVQLCDFGVAGVTSMNNLKRNSFVGTPYWMAPEVIREGALYDFKADIWSFGITMYEIATGNPPLANQDPMRAIILIPRSKPPQLEGNFSAAIKEFVEQSVNEDPDERPSADELLKTKFIRFASKTSSTILTDLIHRYERWKESQESKRTSFHSQEINDSDVDDEFNLSDFEDLNTDAWEFDTIKSERPGIISSNSNLSETPQSSNNIPAGVSPSNPDLLQPSSEHRPYQRAYSDTHPLVRLFIDTKSAQTTHNMPVNTLNTFYGNATTPLASGATTPSTFNASPPYQPPAFMDPKFNLSAPNLTPSNLTPLSTYSASSVSTARPFDMYPSGELRAGLDQSDFYNSPSPVSMGIVTPTQQQPHPSPHLRPSDASIYASSKDHLDSSLHDHHDSPSHFDFNSSTNITSSARLTPQQSSLAPTTPRSFEKLSPTGLGVGKPMMMRQGSLPDQLPPSRSGSRRPSRATGISPNSEDLDTDSSDNMLLGRRTRSNTNAHIEDELPLKALISNKHQMQNEDKKLNSKPGSQSDGGAVRQLQHINTSAQFVASPANSPTATMLSDLRPLRLSSMRGSEDVYQELSFTLNHLDEHLEALEHALSVVKL</sequence>
<comment type="caution">
    <text evidence="13">The sequence shown here is derived from an EMBL/GenBank/DDBJ whole genome shotgun (WGS) entry which is preliminary data.</text>
</comment>
<comment type="catalytic activity">
    <reaction evidence="8">
        <text>L-threonyl-[protein] + ATP = O-phospho-L-threonyl-[protein] + ADP + H(+)</text>
        <dbReference type="Rhea" id="RHEA:46608"/>
        <dbReference type="Rhea" id="RHEA-COMP:11060"/>
        <dbReference type="Rhea" id="RHEA-COMP:11605"/>
        <dbReference type="ChEBI" id="CHEBI:15378"/>
        <dbReference type="ChEBI" id="CHEBI:30013"/>
        <dbReference type="ChEBI" id="CHEBI:30616"/>
        <dbReference type="ChEBI" id="CHEBI:61977"/>
        <dbReference type="ChEBI" id="CHEBI:456216"/>
        <dbReference type="EC" id="2.7.11.1"/>
    </reaction>
</comment>
<gene>
    <name evidence="13" type="ORF">INT43_003762</name>
</gene>
<dbReference type="InterPro" id="IPR050629">
    <property type="entry name" value="STE20/SPS1-PAK"/>
</dbReference>
<evidence type="ECO:0000313" key="13">
    <source>
        <dbReference type="EMBL" id="KAG2179975.1"/>
    </source>
</evidence>
<accession>A0A8H7UEG6</accession>
<keyword evidence="6" id="KW-0418">Kinase</keyword>
<comment type="similarity">
    <text evidence="1">Belongs to the protein kinase superfamily. STE Ser/Thr protein kinase family. STE20 subfamily.</text>
</comment>
<name>A0A8H7UEG6_MORIS</name>
<feature type="domain" description="Protein kinase" evidence="12">
    <location>
        <begin position="14"/>
        <end position="268"/>
    </location>
</feature>
<dbReference type="SUPFAM" id="SSF56112">
    <property type="entry name" value="Protein kinase-like (PK-like)"/>
    <property type="match status" value="1"/>
</dbReference>
<proteinExistence type="inferred from homology"/>
<dbReference type="EMBL" id="JAEPQZ010000006">
    <property type="protein sequence ID" value="KAG2179975.1"/>
    <property type="molecule type" value="Genomic_DNA"/>
</dbReference>
<keyword evidence="5 10" id="KW-0547">Nucleotide-binding</keyword>
<dbReference type="Gene3D" id="1.10.510.10">
    <property type="entry name" value="Transferase(Phosphotransferase) domain 1"/>
    <property type="match status" value="1"/>
</dbReference>
<feature type="binding site" evidence="10">
    <location>
        <position position="43"/>
    </location>
    <ligand>
        <name>ATP</name>
        <dbReference type="ChEBI" id="CHEBI:30616"/>
    </ligand>
</feature>
<dbReference type="Pfam" id="PF00069">
    <property type="entry name" value="Pkinase"/>
    <property type="match status" value="1"/>
</dbReference>
<evidence type="ECO:0000256" key="6">
    <source>
        <dbReference type="ARBA" id="ARBA00022777"/>
    </source>
</evidence>
<evidence type="ECO:0000256" key="10">
    <source>
        <dbReference type="PROSITE-ProRule" id="PRU10141"/>
    </source>
</evidence>
<evidence type="ECO:0000256" key="2">
    <source>
        <dbReference type="ARBA" id="ARBA00012513"/>
    </source>
</evidence>
<evidence type="ECO:0000256" key="8">
    <source>
        <dbReference type="ARBA" id="ARBA00047899"/>
    </source>
</evidence>
<organism evidence="13 14">
    <name type="scientific">Mortierella isabellina</name>
    <name type="common">Filamentous fungus</name>
    <name type="synonym">Umbelopsis isabellina</name>
    <dbReference type="NCBI Taxonomy" id="91625"/>
    <lineage>
        <taxon>Eukaryota</taxon>
        <taxon>Fungi</taxon>
        <taxon>Fungi incertae sedis</taxon>
        <taxon>Mucoromycota</taxon>
        <taxon>Mucoromycotina</taxon>
        <taxon>Umbelopsidomycetes</taxon>
        <taxon>Umbelopsidales</taxon>
        <taxon>Umbelopsidaceae</taxon>
        <taxon>Umbelopsis</taxon>
    </lineage>
</organism>
<feature type="compositionally biased region" description="Basic and acidic residues" evidence="11">
    <location>
        <begin position="527"/>
        <end position="543"/>
    </location>
</feature>
<evidence type="ECO:0000256" key="11">
    <source>
        <dbReference type="SAM" id="MobiDB-lite"/>
    </source>
</evidence>
<evidence type="ECO:0000256" key="4">
    <source>
        <dbReference type="ARBA" id="ARBA00022679"/>
    </source>
</evidence>
<dbReference type="GO" id="GO:0005524">
    <property type="term" value="F:ATP binding"/>
    <property type="evidence" value="ECO:0007669"/>
    <property type="project" value="UniProtKB-UniRule"/>
</dbReference>
<evidence type="ECO:0000259" key="12">
    <source>
        <dbReference type="PROSITE" id="PS50011"/>
    </source>
</evidence>
<dbReference type="OrthoDB" id="248923at2759"/>
<dbReference type="SMART" id="SM00220">
    <property type="entry name" value="S_TKc"/>
    <property type="match status" value="1"/>
</dbReference>
<feature type="region of interest" description="Disordered" evidence="11">
    <location>
        <begin position="660"/>
        <end position="679"/>
    </location>
</feature>
<dbReference type="GO" id="GO:0005737">
    <property type="term" value="C:cytoplasm"/>
    <property type="evidence" value="ECO:0007669"/>
    <property type="project" value="TreeGrafter"/>
</dbReference>
<evidence type="ECO:0000313" key="14">
    <source>
        <dbReference type="Proteomes" id="UP000654370"/>
    </source>
</evidence>
<evidence type="ECO:0000256" key="1">
    <source>
        <dbReference type="ARBA" id="ARBA00008874"/>
    </source>
</evidence>
<dbReference type="InterPro" id="IPR011009">
    <property type="entry name" value="Kinase-like_dom_sf"/>
</dbReference>
<dbReference type="InterPro" id="IPR000719">
    <property type="entry name" value="Prot_kinase_dom"/>
</dbReference>
<comment type="catalytic activity">
    <reaction evidence="9">
        <text>L-seryl-[protein] + ATP = O-phospho-L-seryl-[protein] + ADP + H(+)</text>
        <dbReference type="Rhea" id="RHEA:17989"/>
        <dbReference type="Rhea" id="RHEA-COMP:9863"/>
        <dbReference type="Rhea" id="RHEA-COMP:11604"/>
        <dbReference type="ChEBI" id="CHEBI:15378"/>
        <dbReference type="ChEBI" id="CHEBI:29999"/>
        <dbReference type="ChEBI" id="CHEBI:30616"/>
        <dbReference type="ChEBI" id="CHEBI:83421"/>
        <dbReference type="ChEBI" id="CHEBI:456216"/>
        <dbReference type="EC" id="2.7.11.1"/>
    </reaction>
</comment>
<dbReference type="InterPro" id="IPR008271">
    <property type="entry name" value="Ser/Thr_kinase_AS"/>
</dbReference>
<evidence type="ECO:0000256" key="3">
    <source>
        <dbReference type="ARBA" id="ARBA00022527"/>
    </source>
</evidence>
<dbReference type="Gene3D" id="3.30.200.20">
    <property type="entry name" value="Phosphorylase Kinase, domain 1"/>
    <property type="match status" value="1"/>
</dbReference>
<reference evidence="13" key="1">
    <citation type="submission" date="2020-12" db="EMBL/GenBank/DDBJ databases">
        <title>Metabolic potential, ecology and presence of endohyphal bacteria is reflected in genomic diversity of Mucoromycotina.</title>
        <authorList>
            <person name="Muszewska A."/>
            <person name="Okrasinska A."/>
            <person name="Steczkiewicz K."/>
            <person name="Drgas O."/>
            <person name="Orlowska M."/>
            <person name="Perlinska-Lenart U."/>
            <person name="Aleksandrzak-Piekarczyk T."/>
            <person name="Szatraj K."/>
            <person name="Zielenkiewicz U."/>
            <person name="Pilsyk S."/>
            <person name="Malc E."/>
            <person name="Mieczkowski P."/>
            <person name="Kruszewska J.S."/>
            <person name="Biernat P."/>
            <person name="Pawlowska J."/>
        </authorList>
    </citation>
    <scope>NUCLEOTIDE SEQUENCE</scope>
    <source>
        <strain evidence="13">WA0000067209</strain>
    </source>
</reference>
<feature type="compositionally biased region" description="Polar residues" evidence="11">
    <location>
        <begin position="551"/>
        <end position="572"/>
    </location>
</feature>
<feature type="compositionally biased region" description="Polar residues" evidence="11">
    <location>
        <begin position="340"/>
        <end position="371"/>
    </location>
</feature>
<feature type="region of interest" description="Disordered" evidence="11">
    <location>
        <begin position="479"/>
        <end position="644"/>
    </location>
</feature>
<dbReference type="PANTHER" id="PTHR48012:SF21">
    <property type="entry name" value="PH DOMAIN-CONTAINING PROTEIN"/>
    <property type="match status" value="1"/>
</dbReference>
<dbReference type="PROSITE" id="PS00107">
    <property type="entry name" value="PROTEIN_KINASE_ATP"/>
    <property type="match status" value="1"/>
</dbReference>
<feature type="region of interest" description="Disordered" evidence="11">
    <location>
        <begin position="338"/>
        <end position="374"/>
    </location>
</feature>
<evidence type="ECO:0000256" key="9">
    <source>
        <dbReference type="ARBA" id="ARBA00048679"/>
    </source>
</evidence>
<keyword evidence="7 10" id="KW-0067">ATP-binding</keyword>
<dbReference type="PROSITE" id="PS50011">
    <property type="entry name" value="PROTEIN_KINASE_DOM"/>
    <property type="match status" value="1"/>
</dbReference>
<keyword evidence="3" id="KW-0723">Serine/threonine-protein kinase</keyword>
<evidence type="ECO:0000256" key="7">
    <source>
        <dbReference type="ARBA" id="ARBA00022840"/>
    </source>
</evidence>
<dbReference type="PROSITE" id="PS00108">
    <property type="entry name" value="PROTEIN_KINASE_ST"/>
    <property type="match status" value="1"/>
</dbReference>
<keyword evidence="4" id="KW-0808">Transferase</keyword>
<dbReference type="Proteomes" id="UP000654370">
    <property type="component" value="Unassembled WGS sequence"/>
</dbReference>
<protein>
    <recommendedName>
        <fullName evidence="2">non-specific serine/threonine protein kinase</fullName>
        <ecNumber evidence="2">2.7.11.1</ecNumber>
    </recommendedName>
</protein>
<keyword evidence="14" id="KW-1185">Reference proteome</keyword>
<dbReference type="AlphaFoldDB" id="A0A8H7UEG6"/>
<dbReference type="PANTHER" id="PTHR48012">
    <property type="entry name" value="STERILE20-LIKE KINASE, ISOFORM B-RELATED"/>
    <property type="match status" value="1"/>
</dbReference>
<dbReference type="GO" id="GO:0004674">
    <property type="term" value="F:protein serine/threonine kinase activity"/>
    <property type="evidence" value="ECO:0007669"/>
    <property type="project" value="UniProtKB-KW"/>
</dbReference>
<dbReference type="CDD" id="cd06609">
    <property type="entry name" value="STKc_MST3_like"/>
    <property type="match status" value="1"/>
</dbReference>
<dbReference type="InterPro" id="IPR017441">
    <property type="entry name" value="Protein_kinase_ATP_BS"/>
</dbReference>
<dbReference type="EC" id="2.7.11.1" evidence="2"/>